<evidence type="ECO:0000313" key="5">
    <source>
        <dbReference type="Proteomes" id="UP000494040"/>
    </source>
</evidence>
<dbReference type="RefSeq" id="XP_024086027.1">
    <property type="nucleotide sequence ID" value="XM_024230259.1"/>
</dbReference>
<reference evidence="4" key="1">
    <citation type="submission" date="2022-01" db="UniProtKB">
        <authorList>
            <consortium name="EnsemblMetazoa"/>
        </authorList>
    </citation>
    <scope>IDENTIFICATION</scope>
</reference>
<proteinExistence type="inferred from homology"/>
<accession>A0A8I6STF7</accession>
<name>A0A8I6STF7_CIMLE</name>
<dbReference type="Gene3D" id="1.10.238.270">
    <property type="match status" value="1"/>
</dbReference>
<evidence type="ECO:0000256" key="3">
    <source>
        <dbReference type="ARBA" id="ARBA00022525"/>
    </source>
</evidence>
<dbReference type="AlphaFoldDB" id="A0A8I6STF7"/>
<comment type="subcellular location">
    <subcellularLocation>
        <location evidence="1">Secreted</location>
    </subcellularLocation>
</comment>
<sequence>MAECLAKKIGVVSEDESYDVNKAKELMVGKLEEEWQKELLNKAFDACGDMKVDVSWKDDPEPYKCNPQALQMKHCIWRQLELNCPEERRSHDKRCEIMRENLAKSQEQQK</sequence>
<keyword evidence="3" id="KW-0964">Secreted</keyword>
<dbReference type="GO" id="GO:0005576">
    <property type="term" value="C:extracellular region"/>
    <property type="evidence" value="ECO:0007669"/>
    <property type="project" value="UniProtKB-SubCell"/>
</dbReference>
<dbReference type="GeneID" id="106666702"/>
<dbReference type="InterPro" id="IPR052295">
    <property type="entry name" value="Odorant-binding_protein"/>
</dbReference>
<dbReference type="SUPFAM" id="SSF47565">
    <property type="entry name" value="Insect pheromone/odorant-binding proteins"/>
    <property type="match status" value="1"/>
</dbReference>
<dbReference type="PANTHER" id="PTHR21066">
    <property type="entry name" value="ODORANT-BINDING PROTEIN 59A-RELATED"/>
    <property type="match status" value="1"/>
</dbReference>
<organism evidence="4 5">
    <name type="scientific">Cimex lectularius</name>
    <name type="common">Bed bug</name>
    <name type="synonym">Acanthia lectularia</name>
    <dbReference type="NCBI Taxonomy" id="79782"/>
    <lineage>
        <taxon>Eukaryota</taxon>
        <taxon>Metazoa</taxon>
        <taxon>Ecdysozoa</taxon>
        <taxon>Arthropoda</taxon>
        <taxon>Hexapoda</taxon>
        <taxon>Insecta</taxon>
        <taxon>Pterygota</taxon>
        <taxon>Neoptera</taxon>
        <taxon>Paraneoptera</taxon>
        <taxon>Hemiptera</taxon>
        <taxon>Heteroptera</taxon>
        <taxon>Panheteroptera</taxon>
        <taxon>Cimicomorpha</taxon>
        <taxon>Cimicidae</taxon>
        <taxon>Cimex</taxon>
    </lineage>
</organism>
<comment type="similarity">
    <text evidence="2">Belongs to the PBP/GOBP family.</text>
</comment>
<dbReference type="PANTHER" id="PTHR21066:SF17">
    <property type="entry name" value="AGAP011368-PA"/>
    <property type="match status" value="1"/>
</dbReference>
<protein>
    <recommendedName>
        <fullName evidence="6">Odorant binding protein</fullName>
    </recommendedName>
</protein>
<dbReference type="GO" id="GO:0005549">
    <property type="term" value="F:odorant binding"/>
    <property type="evidence" value="ECO:0007669"/>
    <property type="project" value="InterPro"/>
</dbReference>
<evidence type="ECO:0000256" key="2">
    <source>
        <dbReference type="ARBA" id="ARBA00008098"/>
    </source>
</evidence>
<dbReference type="KEGG" id="clec:106666702"/>
<dbReference type="EnsemblMetazoa" id="XM_024230259.1">
    <property type="protein sequence ID" value="XP_024086027.1"/>
    <property type="gene ID" value="LOC106666702"/>
</dbReference>
<keyword evidence="5" id="KW-1185">Reference proteome</keyword>
<dbReference type="Proteomes" id="UP000494040">
    <property type="component" value="Unassembled WGS sequence"/>
</dbReference>
<dbReference type="InterPro" id="IPR036728">
    <property type="entry name" value="PBP_GOBP_sf"/>
</dbReference>
<evidence type="ECO:0000313" key="4">
    <source>
        <dbReference type="EnsemblMetazoa" id="XP_024086027.1"/>
    </source>
</evidence>
<evidence type="ECO:0000256" key="1">
    <source>
        <dbReference type="ARBA" id="ARBA00004613"/>
    </source>
</evidence>
<evidence type="ECO:0008006" key="6">
    <source>
        <dbReference type="Google" id="ProtNLM"/>
    </source>
</evidence>
<dbReference type="OrthoDB" id="6622484at2759"/>